<feature type="binding site" evidence="9">
    <location>
        <position position="91"/>
    </location>
    <ligand>
        <name>substrate</name>
    </ligand>
</feature>
<dbReference type="PANTHER" id="PTHR21060:SF21">
    <property type="entry name" value="ACETATE KINASE"/>
    <property type="match status" value="1"/>
</dbReference>
<evidence type="ECO:0000256" key="1">
    <source>
        <dbReference type="ARBA" id="ARBA00008748"/>
    </source>
</evidence>
<dbReference type="EC" id="2.7.2.1" evidence="9"/>
<dbReference type="InterPro" id="IPR000890">
    <property type="entry name" value="Aliphatic_acid_kin_short-chain"/>
</dbReference>
<evidence type="ECO:0000256" key="7">
    <source>
        <dbReference type="ARBA" id="ARBA00022840"/>
    </source>
</evidence>
<protein>
    <recommendedName>
        <fullName evidence="9">Acetate kinase</fullName>
        <ecNumber evidence="9">2.7.2.1</ecNumber>
    </recommendedName>
    <alternativeName>
        <fullName evidence="9">Acetokinase</fullName>
    </alternativeName>
</protein>
<keyword evidence="2 9" id="KW-0963">Cytoplasm</keyword>
<sequence length="400" mass="43272">MSDAILVFNAGSSSIKFALFKTSDQGEPQLSCRGLLDEDQADPRLVVTDTSGHVLLERQSTQSDAVEGRLFGDVVDWVESQCKALAGIGHRVVHGGRKFVAPVRISQQVIAELDQLTPLAPLHQPRCLNPIRKINSLRPNIPQFACFDTAFHCVIEPPVSRFALPRRFEELGIRRYGFHGLSYEYIADRLAALSPALAASRTVVAHLGNGASLCAMRNGRSIDTTMGLTALDGIVMGTRCGALDPGVLLYLQQALHMSAADVERLLYRESGLLGVSGISHDVRTLLASDDPRAAEALDLLAFSVSRHVAAMTNSLGGLDRLVFTGGIGEHAGAVRAAICARLRWLGLELDSKANDLSKSRISAKESRIDVRVIATDEEIMIARHCLTAAHRRPCQAWGGL</sequence>
<dbReference type="GO" id="GO:0006085">
    <property type="term" value="P:acetyl-CoA biosynthetic process"/>
    <property type="evidence" value="ECO:0007669"/>
    <property type="project" value="UniProtKB-UniRule"/>
</dbReference>
<dbReference type="Gene3D" id="3.30.420.40">
    <property type="match status" value="2"/>
</dbReference>
<evidence type="ECO:0000313" key="12">
    <source>
        <dbReference type="Proteomes" id="UP000528734"/>
    </source>
</evidence>
<comment type="pathway">
    <text evidence="9">Metabolic intermediate biosynthesis; acetyl-CoA biosynthesis; acetyl-CoA from acetate: step 1/2.</text>
</comment>
<comment type="similarity">
    <text evidence="1 9 10">Belongs to the acetokinase family.</text>
</comment>
<feature type="active site" description="Proton donor/acceptor" evidence="9">
    <location>
        <position position="148"/>
    </location>
</feature>
<gene>
    <name evidence="9" type="primary">ackA</name>
    <name evidence="11" type="ORF">HCN50_18690</name>
</gene>
<dbReference type="EMBL" id="JAAVLW010000005">
    <property type="protein sequence ID" value="NOJ48250.1"/>
    <property type="molecule type" value="Genomic_DNA"/>
</dbReference>
<feature type="binding site" evidence="9">
    <location>
        <begin position="206"/>
        <end position="210"/>
    </location>
    <ligand>
        <name>ATP</name>
        <dbReference type="ChEBI" id="CHEBI:30616"/>
    </ligand>
</feature>
<dbReference type="PANTHER" id="PTHR21060">
    <property type="entry name" value="ACETATE KINASE"/>
    <property type="match status" value="1"/>
</dbReference>
<name>A0A7Y4H5W4_9BRAD</name>
<proteinExistence type="inferred from homology"/>
<evidence type="ECO:0000256" key="5">
    <source>
        <dbReference type="ARBA" id="ARBA00022741"/>
    </source>
</evidence>
<keyword evidence="4 9" id="KW-0479">Metal-binding</keyword>
<comment type="catalytic activity">
    <reaction evidence="9">
        <text>acetate + ATP = acetyl phosphate + ADP</text>
        <dbReference type="Rhea" id="RHEA:11352"/>
        <dbReference type="ChEBI" id="CHEBI:22191"/>
        <dbReference type="ChEBI" id="CHEBI:30089"/>
        <dbReference type="ChEBI" id="CHEBI:30616"/>
        <dbReference type="ChEBI" id="CHEBI:456216"/>
        <dbReference type="EC" id="2.7.2.1"/>
    </reaction>
</comment>
<dbReference type="AlphaFoldDB" id="A0A7Y4H5W4"/>
<evidence type="ECO:0000256" key="6">
    <source>
        <dbReference type="ARBA" id="ARBA00022777"/>
    </source>
</evidence>
<comment type="function">
    <text evidence="9">Catalyzes the formation of acetyl phosphate from acetate and ATP. Can also catalyze the reverse reaction.</text>
</comment>
<keyword evidence="7 9" id="KW-0067">ATP-binding</keyword>
<evidence type="ECO:0000256" key="10">
    <source>
        <dbReference type="RuleBase" id="RU003835"/>
    </source>
</evidence>
<keyword evidence="6 9" id="KW-0418">Kinase</keyword>
<dbReference type="GO" id="GO:0000287">
    <property type="term" value="F:magnesium ion binding"/>
    <property type="evidence" value="ECO:0007669"/>
    <property type="project" value="UniProtKB-UniRule"/>
</dbReference>
<dbReference type="HAMAP" id="MF_00020">
    <property type="entry name" value="Acetate_kinase"/>
    <property type="match status" value="1"/>
</dbReference>
<dbReference type="SUPFAM" id="SSF53067">
    <property type="entry name" value="Actin-like ATPase domain"/>
    <property type="match status" value="2"/>
</dbReference>
<dbReference type="GO" id="GO:0005829">
    <property type="term" value="C:cytosol"/>
    <property type="evidence" value="ECO:0007669"/>
    <property type="project" value="TreeGrafter"/>
</dbReference>
<comment type="caution">
    <text evidence="11">The sequence shown here is derived from an EMBL/GenBank/DDBJ whole genome shotgun (WGS) entry which is preliminary data.</text>
</comment>
<comment type="subunit">
    <text evidence="9">Homodimer.</text>
</comment>
<dbReference type="PIRSF" id="PIRSF000722">
    <property type="entry name" value="Acetate_prop_kin"/>
    <property type="match status" value="1"/>
</dbReference>
<feature type="binding site" evidence="9">
    <location>
        <position position="16"/>
    </location>
    <ligand>
        <name>ATP</name>
        <dbReference type="ChEBI" id="CHEBI:30616"/>
    </ligand>
</feature>
<feature type="binding site" evidence="9">
    <location>
        <begin position="281"/>
        <end position="283"/>
    </location>
    <ligand>
        <name>ATP</name>
        <dbReference type="ChEBI" id="CHEBI:30616"/>
    </ligand>
</feature>
<dbReference type="Pfam" id="PF00871">
    <property type="entry name" value="Acetate_kinase"/>
    <property type="match status" value="1"/>
</dbReference>
<dbReference type="InterPro" id="IPR023865">
    <property type="entry name" value="Aliphatic_acid_kinase_CS"/>
</dbReference>
<dbReference type="UniPathway" id="UPA00340">
    <property type="reaction ID" value="UER00458"/>
</dbReference>
<dbReference type="InterPro" id="IPR043129">
    <property type="entry name" value="ATPase_NBD"/>
</dbReference>
<dbReference type="RefSeq" id="WP_171711109.1">
    <property type="nucleotide sequence ID" value="NZ_JAAVLW010000005.1"/>
</dbReference>
<evidence type="ECO:0000313" key="11">
    <source>
        <dbReference type="EMBL" id="NOJ48250.1"/>
    </source>
</evidence>
<evidence type="ECO:0000256" key="9">
    <source>
        <dbReference type="HAMAP-Rule" id="MF_00020"/>
    </source>
</evidence>
<keyword evidence="5 9" id="KW-0547">Nucleotide-binding</keyword>
<dbReference type="PROSITE" id="PS01076">
    <property type="entry name" value="ACETATE_KINASE_2"/>
    <property type="match status" value="1"/>
</dbReference>
<keyword evidence="12" id="KW-1185">Reference proteome</keyword>
<dbReference type="NCBIfam" id="TIGR00016">
    <property type="entry name" value="ackA"/>
    <property type="match status" value="1"/>
</dbReference>
<dbReference type="InterPro" id="IPR004372">
    <property type="entry name" value="Ac/propionate_kinase"/>
</dbReference>
<feature type="binding site" evidence="9">
    <location>
        <begin position="326"/>
        <end position="330"/>
    </location>
    <ligand>
        <name>ATP</name>
        <dbReference type="ChEBI" id="CHEBI:30616"/>
    </ligand>
</feature>
<accession>A0A7Y4H5W4</accession>
<dbReference type="Proteomes" id="UP000528734">
    <property type="component" value="Unassembled WGS sequence"/>
</dbReference>
<keyword evidence="3 9" id="KW-0808">Transferase</keyword>
<feature type="binding site" evidence="9">
    <location>
        <position position="9"/>
    </location>
    <ligand>
        <name>Mg(2+)</name>
        <dbReference type="ChEBI" id="CHEBI:18420"/>
    </ligand>
</feature>
<reference evidence="11 12" key="1">
    <citation type="submission" date="2020-03" db="EMBL/GenBank/DDBJ databases">
        <title>Bradyrhizobium diversity isolated from nodules of Muelleranthus trifoliolatus.</title>
        <authorList>
            <person name="Klepa M."/>
            <person name="Helene L."/>
            <person name="Hungria M."/>
        </authorList>
    </citation>
    <scope>NUCLEOTIDE SEQUENCE [LARGE SCALE GENOMIC DNA]</scope>
    <source>
        <strain evidence="11 12">WSM 1744</strain>
    </source>
</reference>
<dbReference type="GO" id="GO:0006083">
    <property type="term" value="P:acetate metabolic process"/>
    <property type="evidence" value="ECO:0007669"/>
    <property type="project" value="TreeGrafter"/>
</dbReference>
<comment type="cofactor">
    <cofactor evidence="9">
        <name>Mg(2+)</name>
        <dbReference type="ChEBI" id="CHEBI:18420"/>
    </cofactor>
    <cofactor evidence="9">
        <name>Mn(2+)</name>
        <dbReference type="ChEBI" id="CHEBI:29035"/>
    </cofactor>
    <text evidence="9">Mg(2+). Can also accept Mn(2+).</text>
</comment>
<evidence type="ECO:0000256" key="4">
    <source>
        <dbReference type="ARBA" id="ARBA00022723"/>
    </source>
</evidence>
<evidence type="ECO:0000256" key="2">
    <source>
        <dbReference type="ARBA" id="ARBA00022490"/>
    </source>
</evidence>
<feature type="site" description="Transition state stabilizer" evidence="9">
    <location>
        <position position="179"/>
    </location>
</feature>
<feature type="site" description="Transition state stabilizer" evidence="9">
    <location>
        <position position="239"/>
    </location>
</feature>
<evidence type="ECO:0000256" key="8">
    <source>
        <dbReference type="ARBA" id="ARBA00022842"/>
    </source>
</evidence>
<keyword evidence="8 9" id="KW-0460">Magnesium</keyword>
<dbReference type="GO" id="GO:0005524">
    <property type="term" value="F:ATP binding"/>
    <property type="evidence" value="ECO:0007669"/>
    <property type="project" value="UniProtKB-KW"/>
</dbReference>
<feature type="binding site" evidence="9">
    <location>
        <position position="377"/>
    </location>
    <ligand>
        <name>Mg(2+)</name>
        <dbReference type="ChEBI" id="CHEBI:18420"/>
    </ligand>
</feature>
<dbReference type="GO" id="GO:0008776">
    <property type="term" value="F:acetate kinase activity"/>
    <property type="evidence" value="ECO:0007669"/>
    <property type="project" value="UniProtKB-UniRule"/>
</dbReference>
<comment type="subcellular location">
    <subcellularLocation>
        <location evidence="9">Cytoplasm</location>
    </subcellularLocation>
</comment>
<dbReference type="PRINTS" id="PR00471">
    <property type="entry name" value="ACETATEKNASE"/>
</dbReference>
<evidence type="ECO:0000256" key="3">
    <source>
        <dbReference type="ARBA" id="ARBA00022679"/>
    </source>
</evidence>
<organism evidence="11 12">
    <name type="scientific">Bradyrhizobium archetypum</name>
    <dbReference type="NCBI Taxonomy" id="2721160"/>
    <lineage>
        <taxon>Bacteria</taxon>
        <taxon>Pseudomonadati</taxon>
        <taxon>Pseudomonadota</taxon>
        <taxon>Alphaproteobacteria</taxon>
        <taxon>Hyphomicrobiales</taxon>
        <taxon>Nitrobacteraceae</taxon>
        <taxon>Bradyrhizobium</taxon>
    </lineage>
</organism>